<dbReference type="EMBL" id="JBHSZQ010000002">
    <property type="protein sequence ID" value="MFC7124778.1"/>
    <property type="molecule type" value="Genomic_DNA"/>
</dbReference>
<dbReference type="RefSeq" id="WP_267638441.1">
    <property type="nucleotide sequence ID" value="NZ_JAODIY010000013.1"/>
</dbReference>
<gene>
    <name evidence="3" type="ORF">ACFQJ7_01805</name>
</gene>
<evidence type="ECO:0000313" key="4">
    <source>
        <dbReference type="Proteomes" id="UP001596414"/>
    </source>
</evidence>
<dbReference type="AlphaFoldDB" id="A0ABD5X0J9"/>
<dbReference type="Pfam" id="PF24460">
    <property type="entry name" value="DUF7575"/>
    <property type="match status" value="1"/>
</dbReference>
<keyword evidence="1" id="KW-1133">Transmembrane helix</keyword>
<evidence type="ECO:0000313" key="3">
    <source>
        <dbReference type="EMBL" id="MFC7124778.1"/>
    </source>
</evidence>
<accession>A0ABD5X0J9</accession>
<evidence type="ECO:0000259" key="2">
    <source>
        <dbReference type="Pfam" id="PF24460"/>
    </source>
</evidence>
<feature type="domain" description="DUF7575" evidence="2">
    <location>
        <begin position="112"/>
        <end position="138"/>
    </location>
</feature>
<dbReference type="InterPro" id="IPR055997">
    <property type="entry name" value="DUF7575"/>
</dbReference>
<comment type="caution">
    <text evidence="3">The sequence shown here is derived from an EMBL/GenBank/DDBJ whole genome shotgun (WGS) entry which is preliminary data.</text>
</comment>
<feature type="transmembrane region" description="Helical" evidence="1">
    <location>
        <begin position="15"/>
        <end position="33"/>
    </location>
</feature>
<reference evidence="3 4" key="1">
    <citation type="journal article" date="2014" name="Int. J. Syst. Evol. Microbiol.">
        <title>Complete genome sequence of Corynebacterium casei LMG S-19264T (=DSM 44701T), isolated from a smear-ripened cheese.</title>
        <authorList>
            <consortium name="US DOE Joint Genome Institute (JGI-PGF)"/>
            <person name="Walter F."/>
            <person name="Albersmeier A."/>
            <person name="Kalinowski J."/>
            <person name="Ruckert C."/>
        </authorList>
    </citation>
    <scope>NUCLEOTIDE SEQUENCE [LARGE SCALE GENOMIC DNA]</scope>
    <source>
        <strain evidence="3 4">CGMCC 4.7215</strain>
    </source>
</reference>
<keyword evidence="1" id="KW-0472">Membrane</keyword>
<name>A0ABD5X0J9_9EURY</name>
<proteinExistence type="predicted"/>
<sequence>MSDSASEHSHPRKRSWLALLLTILVPGLGHVYLRLWLRSALWFALYITATSFVLPSDAVPDGFSVDAFVTASEAVALQEGLLILGISAVCLIDVYMMTNYINRRARRASGEAQAVCPHCGKEIDEELNFCHWCTTELDEPSET</sequence>
<keyword evidence="1" id="KW-0812">Transmembrane</keyword>
<dbReference type="Proteomes" id="UP001596414">
    <property type="component" value="Unassembled WGS sequence"/>
</dbReference>
<protein>
    <submittedName>
        <fullName evidence="3">Zinc ribbon domain-containing protein</fullName>
    </submittedName>
</protein>
<organism evidence="3 4">
    <name type="scientific">Halovenus rubra</name>
    <dbReference type="NCBI Taxonomy" id="869890"/>
    <lineage>
        <taxon>Archaea</taxon>
        <taxon>Methanobacteriati</taxon>
        <taxon>Methanobacteriota</taxon>
        <taxon>Stenosarchaea group</taxon>
        <taxon>Halobacteria</taxon>
        <taxon>Halobacteriales</taxon>
        <taxon>Haloarculaceae</taxon>
        <taxon>Halovenus</taxon>
    </lineage>
</organism>
<feature type="transmembrane region" description="Helical" evidence="1">
    <location>
        <begin position="76"/>
        <end position="97"/>
    </location>
</feature>
<evidence type="ECO:0000256" key="1">
    <source>
        <dbReference type="SAM" id="Phobius"/>
    </source>
</evidence>
<feature type="transmembrane region" description="Helical" evidence="1">
    <location>
        <begin position="40"/>
        <end position="56"/>
    </location>
</feature>